<protein>
    <submittedName>
        <fullName evidence="3">Arginine/serine-rich protein PNISR</fullName>
    </submittedName>
</protein>
<feature type="region of interest" description="Disordered" evidence="1">
    <location>
        <begin position="123"/>
        <end position="324"/>
    </location>
</feature>
<feature type="compositionally biased region" description="Polar residues" evidence="1">
    <location>
        <begin position="188"/>
        <end position="197"/>
    </location>
</feature>
<name>A0A914Q3V1_9BILA</name>
<dbReference type="InterPro" id="IPR031937">
    <property type="entry name" value="PNISR"/>
</dbReference>
<proteinExistence type="predicted"/>
<feature type="compositionally biased region" description="Basic and acidic residues" evidence="1">
    <location>
        <begin position="245"/>
        <end position="288"/>
    </location>
</feature>
<dbReference type="PRINTS" id="PR01217">
    <property type="entry name" value="PRICHEXTENSN"/>
</dbReference>
<reference evidence="3" key="1">
    <citation type="submission" date="2022-11" db="UniProtKB">
        <authorList>
            <consortium name="WormBaseParasite"/>
        </authorList>
    </citation>
    <scope>IDENTIFICATION</scope>
</reference>
<feature type="compositionally biased region" description="Basic and acidic residues" evidence="1">
    <location>
        <begin position="371"/>
        <end position="397"/>
    </location>
</feature>
<dbReference type="AlphaFoldDB" id="A0A914Q3V1"/>
<evidence type="ECO:0000313" key="2">
    <source>
        <dbReference type="Proteomes" id="UP000887578"/>
    </source>
</evidence>
<feature type="compositionally biased region" description="Basic and acidic residues" evidence="1">
    <location>
        <begin position="163"/>
        <end position="174"/>
    </location>
</feature>
<feature type="compositionally biased region" description="Basic and acidic residues" evidence="1">
    <location>
        <begin position="297"/>
        <end position="322"/>
    </location>
</feature>
<evidence type="ECO:0000256" key="1">
    <source>
        <dbReference type="SAM" id="MobiDB-lite"/>
    </source>
</evidence>
<feature type="compositionally biased region" description="Pro residues" evidence="1">
    <location>
        <begin position="129"/>
        <end position="142"/>
    </location>
</feature>
<feature type="compositionally biased region" description="Basic residues" evidence="1">
    <location>
        <begin position="404"/>
        <end position="429"/>
    </location>
</feature>
<evidence type="ECO:0000313" key="3">
    <source>
        <dbReference type="WBParaSite" id="PDA_v2.g21833.t1"/>
    </source>
</evidence>
<feature type="region of interest" description="Disordered" evidence="1">
    <location>
        <begin position="350"/>
        <end position="469"/>
    </location>
</feature>
<dbReference type="Proteomes" id="UP000887578">
    <property type="component" value="Unplaced"/>
</dbReference>
<dbReference type="PANTHER" id="PTHR31518">
    <property type="entry name" value="ARGININE/SERINE-RICH PROTEIN PNISR"/>
    <property type="match status" value="1"/>
</dbReference>
<dbReference type="WBParaSite" id="PDA_v2.g21833.t1">
    <property type="protein sequence ID" value="PDA_v2.g21833.t1"/>
    <property type="gene ID" value="PDA_v2.g21833"/>
</dbReference>
<feature type="region of interest" description="Disordered" evidence="1">
    <location>
        <begin position="35"/>
        <end position="107"/>
    </location>
</feature>
<accession>A0A914Q3V1</accession>
<organism evidence="2 3">
    <name type="scientific">Panagrolaimus davidi</name>
    <dbReference type="NCBI Taxonomy" id="227884"/>
    <lineage>
        <taxon>Eukaryota</taxon>
        <taxon>Metazoa</taxon>
        <taxon>Ecdysozoa</taxon>
        <taxon>Nematoda</taxon>
        <taxon>Chromadorea</taxon>
        <taxon>Rhabditida</taxon>
        <taxon>Tylenchina</taxon>
        <taxon>Panagrolaimomorpha</taxon>
        <taxon>Panagrolaimoidea</taxon>
        <taxon>Panagrolaimidae</taxon>
        <taxon>Panagrolaimus</taxon>
    </lineage>
</organism>
<keyword evidence="2" id="KW-1185">Reference proteome</keyword>
<feature type="compositionally biased region" description="Pro residues" evidence="1">
    <location>
        <begin position="50"/>
        <end position="63"/>
    </location>
</feature>
<feature type="compositionally biased region" description="Basic residues" evidence="1">
    <location>
        <begin position="459"/>
        <end position="469"/>
    </location>
</feature>
<feature type="compositionally biased region" description="Basic and acidic residues" evidence="1">
    <location>
        <begin position="221"/>
        <end position="238"/>
    </location>
</feature>
<feature type="compositionally biased region" description="Pro residues" evidence="1">
    <location>
        <begin position="91"/>
        <end position="101"/>
    </location>
</feature>
<dbReference type="Pfam" id="PF15996">
    <property type="entry name" value="PNISR"/>
    <property type="match status" value="1"/>
</dbReference>
<feature type="compositionally biased region" description="Basic and acidic residues" evidence="1">
    <location>
        <begin position="439"/>
        <end position="453"/>
    </location>
</feature>
<sequence length="469" mass="54968">MEQGNFLNQSHYENLPNNEVNWGLLAQQWIHQNRPNPDLMQWPQQQQPQHQPPFHRPPGPPQGHPHGGGGGFFNNQPSQQLGPMFNNHYPPQRPPYPPPPQHHQMYEHRQQYPPRMEYPPRMDYFNGPPQHPPYPHQMPPQHRPMGRPPSLFEVRPQWGGPDFSHRHPIHEPRHQHPPPPQAPLFPSAASTRPTRNQDPYHWPEQVEAPPPPPPPTWLESDGTRDGDYSALDTNERKQLPAWIREGLEQMEKEKRLREEKEERRKLQEAAERAREEARKAKGKSKFDSDSEEEEVEKEPVKRKFEEYPDRRPLTSADKEHLTNEAVKSVLIELLLESTKKLLKNCAENALATVKTKRGGSSSEEEDNNDDETSKINDEKNGKSGETKVEYQKADGRYLNESLNKRRSRTRSRSPHHSRSRSPKERHRYHSSRDDYDEDSTNRDYRSDHRRFSEGNKSNSSRRRSHQSRD</sequence>